<evidence type="ECO:0000259" key="8">
    <source>
        <dbReference type="Pfam" id="PF01435"/>
    </source>
</evidence>
<dbReference type="eggNOG" id="COG0501">
    <property type="taxonomic scope" value="Bacteria"/>
</dbReference>
<dbReference type="KEGG" id="kko:Kkor_0340"/>
<dbReference type="InParanoid" id="C7R7L2"/>
<dbReference type="Gene3D" id="3.30.2010.10">
    <property type="entry name" value="Metalloproteases ('zincins'), catalytic domain"/>
    <property type="match status" value="1"/>
</dbReference>
<dbReference type="PANTHER" id="PTHR22726:SF24">
    <property type="entry name" value="M48 FAMILY METALLOPEPTIDASE"/>
    <property type="match status" value="1"/>
</dbReference>
<feature type="chain" id="PRO_5002981307" evidence="7">
    <location>
        <begin position="18"/>
        <end position="266"/>
    </location>
</feature>
<dbReference type="AlphaFoldDB" id="C7R7L2"/>
<reference evidence="9 10" key="1">
    <citation type="journal article" date="2009" name="Stand. Genomic Sci.">
        <title>Complete genome sequence of Kangiella koreensis type strain (SW-125).</title>
        <authorList>
            <person name="Han C."/>
            <person name="Sikorski J."/>
            <person name="Lapidus A."/>
            <person name="Nolan M."/>
            <person name="Glavina Del Rio T."/>
            <person name="Tice H."/>
            <person name="Cheng J.F."/>
            <person name="Lucas S."/>
            <person name="Chen F."/>
            <person name="Copeland A."/>
            <person name="Ivanova N."/>
            <person name="Mavromatis K."/>
            <person name="Ovchinnikova G."/>
            <person name="Pati A."/>
            <person name="Bruce D."/>
            <person name="Goodwin L."/>
            <person name="Pitluck S."/>
            <person name="Chen A."/>
            <person name="Palaniappan K."/>
            <person name="Land M."/>
            <person name="Hauser L."/>
            <person name="Chang Y.J."/>
            <person name="Jeffries C.D."/>
            <person name="Chain P."/>
            <person name="Saunders E."/>
            <person name="Brettin T."/>
            <person name="Goker M."/>
            <person name="Tindall B.J."/>
            <person name="Bristow J."/>
            <person name="Eisen J.A."/>
            <person name="Markowitz V."/>
            <person name="Hugenholtz P."/>
            <person name="Kyrpides N.C."/>
            <person name="Klenk H.P."/>
            <person name="Detter J.C."/>
        </authorList>
    </citation>
    <scope>NUCLEOTIDE SEQUENCE [LARGE SCALE GENOMIC DNA]</scope>
    <source>
        <strain evidence="10">DSM 16069 / KCTC 12182 / SW-125</strain>
    </source>
</reference>
<dbReference type="FunCoup" id="C7R7L2">
    <property type="interactions" value="90"/>
</dbReference>
<evidence type="ECO:0000256" key="3">
    <source>
        <dbReference type="ARBA" id="ARBA00022801"/>
    </source>
</evidence>
<dbReference type="GO" id="GO:0051603">
    <property type="term" value="P:proteolysis involved in protein catabolic process"/>
    <property type="evidence" value="ECO:0007669"/>
    <property type="project" value="TreeGrafter"/>
</dbReference>
<protein>
    <submittedName>
        <fullName evidence="9">Peptidase M48 Ste24p</fullName>
    </submittedName>
</protein>
<dbReference type="GO" id="GO:0046872">
    <property type="term" value="F:metal ion binding"/>
    <property type="evidence" value="ECO:0007669"/>
    <property type="project" value="UniProtKB-KW"/>
</dbReference>
<keyword evidence="3 6" id="KW-0378">Hydrolase</keyword>
<keyword evidence="10" id="KW-1185">Reference proteome</keyword>
<evidence type="ECO:0000313" key="9">
    <source>
        <dbReference type="EMBL" id="ACV25761.1"/>
    </source>
</evidence>
<evidence type="ECO:0000256" key="5">
    <source>
        <dbReference type="ARBA" id="ARBA00023049"/>
    </source>
</evidence>
<feature type="domain" description="Peptidase M48" evidence="8">
    <location>
        <begin position="57"/>
        <end position="242"/>
    </location>
</feature>
<evidence type="ECO:0000256" key="7">
    <source>
        <dbReference type="SAM" id="SignalP"/>
    </source>
</evidence>
<dbReference type="GO" id="GO:0004222">
    <property type="term" value="F:metalloendopeptidase activity"/>
    <property type="evidence" value="ECO:0007669"/>
    <property type="project" value="InterPro"/>
</dbReference>
<dbReference type="InterPro" id="IPR001915">
    <property type="entry name" value="Peptidase_M48"/>
</dbReference>
<keyword evidence="1 6" id="KW-0645">Protease</keyword>
<keyword evidence="4 6" id="KW-0862">Zinc</keyword>
<name>C7R7L2_KANKD</name>
<proteinExistence type="inferred from homology"/>
<dbReference type="PANTHER" id="PTHR22726">
    <property type="entry name" value="METALLOENDOPEPTIDASE OMA1"/>
    <property type="match status" value="1"/>
</dbReference>
<feature type="signal peptide" evidence="7">
    <location>
        <begin position="1"/>
        <end position="17"/>
    </location>
</feature>
<dbReference type="CDD" id="cd07331">
    <property type="entry name" value="M48C_Oma1_like"/>
    <property type="match status" value="1"/>
</dbReference>
<dbReference type="Pfam" id="PF01435">
    <property type="entry name" value="Peptidase_M48"/>
    <property type="match status" value="1"/>
</dbReference>
<gene>
    <name evidence="9" type="ordered locus">Kkor_0340</name>
</gene>
<evidence type="ECO:0000256" key="1">
    <source>
        <dbReference type="ARBA" id="ARBA00022670"/>
    </source>
</evidence>
<dbReference type="RefSeq" id="WP_012800276.1">
    <property type="nucleotide sequence ID" value="NC_013166.1"/>
</dbReference>
<keyword evidence="2" id="KW-0479">Metal-binding</keyword>
<dbReference type="Proteomes" id="UP000001231">
    <property type="component" value="Chromosome"/>
</dbReference>
<organism evidence="9 10">
    <name type="scientific">Kangiella koreensis (strain DSM 16069 / JCM 12317 / KCTC 12182 / SW-125)</name>
    <dbReference type="NCBI Taxonomy" id="523791"/>
    <lineage>
        <taxon>Bacteria</taxon>
        <taxon>Pseudomonadati</taxon>
        <taxon>Pseudomonadota</taxon>
        <taxon>Gammaproteobacteria</taxon>
        <taxon>Kangiellales</taxon>
        <taxon>Kangiellaceae</taxon>
        <taxon>Kangiella</taxon>
    </lineage>
</organism>
<evidence type="ECO:0000256" key="6">
    <source>
        <dbReference type="RuleBase" id="RU003983"/>
    </source>
</evidence>
<dbReference type="HOGENOM" id="CLU_029002_5_0_6"/>
<dbReference type="GO" id="GO:0016020">
    <property type="term" value="C:membrane"/>
    <property type="evidence" value="ECO:0007669"/>
    <property type="project" value="TreeGrafter"/>
</dbReference>
<comment type="cofactor">
    <cofactor evidence="6">
        <name>Zn(2+)</name>
        <dbReference type="ChEBI" id="CHEBI:29105"/>
    </cofactor>
    <text evidence="6">Binds 1 zinc ion per subunit.</text>
</comment>
<sequence>MKSLLSVSLTLLLVACATSPTGRSQLTIFPDSQMAEMGAATFTSMQKSQKLDTSSRNASYVNCVVNALIPELNAIAPAMRSTQWEVKVFADESPNAFALPGGKIGVHTGMLTVAQNQHQLASVLGHEIGHVWARHSNERVSQGFVAQSGMQLAAVAAGDMTSEKQQLLGLLGVGAQVGVILPFNRKHESESDEIGLELMARAGFDPRQSVELWKNMQKAGGSSTPEFLSTHPGTDSRIRDLNTKMDRALKIYQQAQASGNRPNCHL</sequence>
<accession>C7R7L2</accession>
<keyword evidence="5 6" id="KW-0482">Metalloprotease</keyword>
<evidence type="ECO:0000313" key="10">
    <source>
        <dbReference type="Proteomes" id="UP000001231"/>
    </source>
</evidence>
<dbReference type="PROSITE" id="PS51257">
    <property type="entry name" value="PROKAR_LIPOPROTEIN"/>
    <property type="match status" value="1"/>
</dbReference>
<evidence type="ECO:0000256" key="2">
    <source>
        <dbReference type="ARBA" id="ARBA00022723"/>
    </source>
</evidence>
<dbReference type="STRING" id="523791.Kkor_0340"/>
<evidence type="ECO:0000256" key="4">
    <source>
        <dbReference type="ARBA" id="ARBA00022833"/>
    </source>
</evidence>
<keyword evidence="7" id="KW-0732">Signal</keyword>
<comment type="similarity">
    <text evidence="6">Belongs to the peptidase M48 family.</text>
</comment>
<dbReference type="InterPro" id="IPR051156">
    <property type="entry name" value="Mito/Outer_Membr_Metalloprot"/>
</dbReference>
<dbReference type="EMBL" id="CP001707">
    <property type="protein sequence ID" value="ACV25761.1"/>
    <property type="molecule type" value="Genomic_DNA"/>
</dbReference>
<dbReference type="OrthoDB" id="9810445at2"/>